<dbReference type="Pfam" id="PF00135">
    <property type="entry name" value="COesterase"/>
    <property type="match status" value="1"/>
</dbReference>
<evidence type="ECO:0000256" key="3">
    <source>
        <dbReference type="ARBA" id="ARBA00022801"/>
    </source>
</evidence>
<evidence type="ECO:0000256" key="2">
    <source>
        <dbReference type="ARBA" id="ARBA00022487"/>
    </source>
</evidence>
<evidence type="ECO:0000256" key="4">
    <source>
        <dbReference type="ARBA" id="ARBA00023180"/>
    </source>
</evidence>
<evidence type="ECO:0000259" key="6">
    <source>
        <dbReference type="Pfam" id="PF00135"/>
    </source>
</evidence>
<feature type="domain" description="Carboxylesterase type B" evidence="6">
    <location>
        <begin position="55"/>
        <end position="240"/>
    </location>
</feature>
<evidence type="ECO:0000256" key="1">
    <source>
        <dbReference type="ARBA" id="ARBA00005964"/>
    </source>
</evidence>
<sequence length="302" mass="32691">MVLALWLVLLGLNCLSAGSHRRYKRVIGGRKAATPISGAPIVSVFKEDHEATVTGTKEDEYLAFRGIRFAEPPVGNYRFQRARKLRLEGDVSATVPGAPCPQPDPVRADRVVGSEDCLFLNVFTKQLPDSPEDPGQLPVMVWIHGGGFRRGSASQYGPGPLVNKGLVVVTIQYRLGSIGFLSAANKELPGNAGMFDMTLALDWVQDYISFFGGDPARVTLCGQGSGASSAILLSLSNLTKEGEAGWRRTNKRREVSSAMVGETVTLGTIESVEKLPHKEPETTLVKLRPCSLLAWQQSRAGR</sequence>
<organism evidence="7">
    <name type="scientific">Timema monikensis</name>
    <dbReference type="NCBI Taxonomy" id="170555"/>
    <lineage>
        <taxon>Eukaryota</taxon>
        <taxon>Metazoa</taxon>
        <taxon>Ecdysozoa</taxon>
        <taxon>Arthropoda</taxon>
        <taxon>Hexapoda</taxon>
        <taxon>Insecta</taxon>
        <taxon>Pterygota</taxon>
        <taxon>Neoptera</taxon>
        <taxon>Polyneoptera</taxon>
        <taxon>Phasmatodea</taxon>
        <taxon>Timematodea</taxon>
        <taxon>Timematoidea</taxon>
        <taxon>Timematidae</taxon>
        <taxon>Timema</taxon>
    </lineage>
</organism>
<evidence type="ECO:0000313" key="7">
    <source>
        <dbReference type="EMBL" id="CAD7432932.1"/>
    </source>
</evidence>
<keyword evidence="5" id="KW-0732">Signal</keyword>
<evidence type="ECO:0000256" key="5">
    <source>
        <dbReference type="SAM" id="SignalP"/>
    </source>
</evidence>
<dbReference type="InterPro" id="IPR029058">
    <property type="entry name" value="AB_hydrolase_fold"/>
</dbReference>
<dbReference type="PANTHER" id="PTHR43142:SF1">
    <property type="entry name" value="CARBOXYLIC ESTER HYDROLASE"/>
    <property type="match status" value="1"/>
</dbReference>
<comment type="similarity">
    <text evidence="1">Belongs to the type-B carboxylesterase/lipase family.</text>
</comment>
<keyword evidence="2" id="KW-0719">Serine esterase</keyword>
<accession>A0A7R9EH29</accession>
<dbReference type="AlphaFoldDB" id="A0A7R9EH29"/>
<feature type="signal peptide" evidence="5">
    <location>
        <begin position="1"/>
        <end position="17"/>
    </location>
</feature>
<dbReference type="SUPFAM" id="SSF53474">
    <property type="entry name" value="alpha/beta-Hydrolases"/>
    <property type="match status" value="1"/>
</dbReference>
<gene>
    <name evidence="7" type="ORF">TMSB3V08_LOCUS9624</name>
</gene>
<protein>
    <recommendedName>
        <fullName evidence="6">Carboxylesterase type B domain-containing protein</fullName>
    </recommendedName>
</protein>
<dbReference type="InterPro" id="IPR002018">
    <property type="entry name" value="CarbesteraseB"/>
</dbReference>
<keyword evidence="4" id="KW-0325">Glycoprotein</keyword>
<dbReference type="GO" id="GO:0052689">
    <property type="term" value="F:carboxylic ester hydrolase activity"/>
    <property type="evidence" value="ECO:0007669"/>
    <property type="project" value="UniProtKB-KW"/>
</dbReference>
<feature type="chain" id="PRO_5031074754" description="Carboxylesterase type B domain-containing protein" evidence="5">
    <location>
        <begin position="18"/>
        <end position="302"/>
    </location>
</feature>
<dbReference type="PANTHER" id="PTHR43142">
    <property type="entry name" value="CARBOXYLIC ESTER HYDROLASE"/>
    <property type="match status" value="1"/>
</dbReference>
<dbReference type="Gene3D" id="3.40.50.1820">
    <property type="entry name" value="alpha/beta hydrolase"/>
    <property type="match status" value="1"/>
</dbReference>
<dbReference type="EMBL" id="OB795994">
    <property type="protein sequence ID" value="CAD7432932.1"/>
    <property type="molecule type" value="Genomic_DNA"/>
</dbReference>
<reference evidence="7" key="1">
    <citation type="submission" date="2020-11" db="EMBL/GenBank/DDBJ databases">
        <authorList>
            <person name="Tran Van P."/>
        </authorList>
    </citation>
    <scope>NUCLEOTIDE SEQUENCE</scope>
</reference>
<proteinExistence type="inferred from homology"/>
<name>A0A7R9EH29_9NEOP</name>
<keyword evidence="3" id="KW-0378">Hydrolase</keyword>